<dbReference type="EMBL" id="MPPL01000001">
    <property type="protein sequence ID" value="OKS88281.1"/>
    <property type="molecule type" value="Genomic_DNA"/>
</dbReference>
<proteinExistence type="predicted"/>
<dbReference type="STRING" id="1302689.RG47T_3747"/>
<keyword evidence="2" id="KW-1185">Reference proteome</keyword>
<accession>A0A1Q6A2Q8</accession>
<dbReference type="AlphaFoldDB" id="A0A1Q6A2Q8"/>
<gene>
    <name evidence="1" type="ORF">RG47T_3747</name>
</gene>
<protein>
    <submittedName>
        <fullName evidence="1">Uncharacterized protein</fullName>
    </submittedName>
</protein>
<dbReference type="Proteomes" id="UP000186720">
    <property type="component" value="Unassembled WGS sequence"/>
</dbReference>
<comment type="caution">
    <text evidence="1">The sequence shown here is derived from an EMBL/GenBank/DDBJ whole genome shotgun (WGS) entry which is preliminary data.</text>
</comment>
<evidence type="ECO:0000313" key="2">
    <source>
        <dbReference type="Proteomes" id="UP000186720"/>
    </source>
</evidence>
<name>A0A1Q6A2Q8_9SPHI</name>
<organism evidence="1 2">
    <name type="scientific">Mucilaginibacter polytrichastri</name>
    <dbReference type="NCBI Taxonomy" id="1302689"/>
    <lineage>
        <taxon>Bacteria</taxon>
        <taxon>Pseudomonadati</taxon>
        <taxon>Bacteroidota</taxon>
        <taxon>Sphingobacteriia</taxon>
        <taxon>Sphingobacteriales</taxon>
        <taxon>Sphingobacteriaceae</taxon>
        <taxon>Mucilaginibacter</taxon>
    </lineage>
</organism>
<reference evidence="1 2" key="1">
    <citation type="submission" date="2016-11" db="EMBL/GenBank/DDBJ databases">
        <title>Whole Genome Sequencing of Mucilaginibacter polytrichastri RG4-7(T) isolated from the moss sample.</title>
        <authorList>
            <person name="Li Y."/>
        </authorList>
    </citation>
    <scope>NUCLEOTIDE SEQUENCE [LARGE SCALE GENOMIC DNA]</scope>
    <source>
        <strain evidence="1 2">RG4-7</strain>
    </source>
</reference>
<sequence>MKDILNIPRTAKEVFEMLPDETTCEVIDNTIYVSPSPTTTH</sequence>
<evidence type="ECO:0000313" key="1">
    <source>
        <dbReference type="EMBL" id="OKS88281.1"/>
    </source>
</evidence>